<organism evidence="4 5">
    <name type="scientific">Anaerococcus tetradius ATCC 35098</name>
    <dbReference type="NCBI Taxonomy" id="525255"/>
    <lineage>
        <taxon>Bacteria</taxon>
        <taxon>Bacillati</taxon>
        <taxon>Bacillota</taxon>
        <taxon>Tissierellia</taxon>
        <taxon>Tissierellales</taxon>
        <taxon>Peptoniphilaceae</taxon>
        <taxon>Anaerococcus</taxon>
    </lineage>
</organism>
<dbReference type="Gene3D" id="3.40.50.720">
    <property type="entry name" value="NAD(P)-binding Rossmann-like Domain"/>
    <property type="match status" value="1"/>
</dbReference>
<dbReference type="GO" id="GO:0004488">
    <property type="term" value="F:methylenetetrahydrofolate dehydrogenase (NADP+) activity"/>
    <property type="evidence" value="ECO:0007669"/>
    <property type="project" value="InterPro"/>
</dbReference>
<dbReference type="SUPFAM" id="SSF51735">
    <property type="entry name" value="NAD(P)-binding Rossmann-fold domains"/>
    <property type="match status" value="1"/>
</dbReference>
<dbReference type="PANTHER" id="PTHR48099:SF5">
    <property type="entry name" value="C-1-TETRAHYDROFOLATE SYNTHASE, CYTOPLASMIC"/>
    <property type="match status" value="1"/>
</dbReference>
<reference evidence="4 5" key="1">
    <citation type="submission" date="2009-01" db="EMBL/GenBank/DDBJ databases">
        <authorList>
            <person name="Qin X."/>
            <person name="Bachman B."/>
            <person name="Battles P."/>
            <person name="Bell A."/>
            <person name="Bess C."/>
            <person name="Bickham C."/>
            <person name="Chaboub L."/>
            <person name="Chen D."/>
            <person name="Coyle M."/>
            <person name="Deiros D.R."/>
            <person name="Dinh H."/>
            <person name="Forbes L."/>
            <person name="Fowler G."/>
            <person name="Francisco L."/>
            <person name="Fu Q."/>
            <person name="Gubbala S."/>
            <person name="Hale W."/>
            <person name="Han Y."/>
            <person name="Hemphill L."/>
            <person name="Highlander S.K."/>
            <person name="Hirani K."/>
            <person name="Hogues M."/>
            <person name="Jackson L."/>
            <person name="Jakkamsetti A."/>
            <person name="Javaid M."/>
            <person name="Jiang H."/>
            <person name="Korchina V."/>
            <person name="Kovar C."/>
            <person name="Lara F."/>
            <person name="Lee S."/>
            <person name="Mata R."/>
            <person name="Mathew T."/>
            <person name="Moen C."/>
            <person name="Morales K."/>
            <person name="Munidasa M."/>
            <person name="Nazareth L."/>
            <person name="Ngo R."/>
            <person name="Nguyen L."/>
            <person name="Okwuonu G."/>
            <person name="Ongeri F."/>
            <person name="Patil S."/>
            <person name="Petrosino J."/>
            <person name="Pham C."/>
            <person name="Pham P."/>
            <person name="Pu L.-L."/>
            <person name="Puazo M."/>
            <person name="Raj R."/>
            <person name="Reid J."/>
            <person name="Rouhana J."/>
            <person name="Saada N."/>
            <person name="Shang Y."/>
            <person name="Simmons D."/>
            <person name="Thornton R."/>
            <person name="Warren J."/>
            <person name="Weissenberger G."/>
            <person name="Zhang J."/>
            <person name="Zhang L."/>
            <person name="Zhou C."/>
            <person name="Zhu D."/>
            <person name="Muzny D."/>
            <person name="Worley K."/>
            <person name="Gibbs R."/>
        </authorList>
    </citation>
    <scope>NUCLEOTIDE SEQUENCE [LARGE SCALE GENOMIC DNA]</scope>
    <source>
        <strain evidence="4 5">ATCC 35098</strain>
    </source>
</reference>
<dbReference type="GO" id="GO:0005829">
    <property type="term" value="C:cytosol"/>
    <property type="evidence" value="ECO:0007669"/>
    <property type="project" value="TreeGrafter"/>
</dbReference>
<dbReference type="HOGENOM" id="CLU_034045_2_1_9"/>
<feature type="domain" description="Tetrahydrofolate dehydrogenase/cyclohydrolase NAD(P)-binding" evidence="3">
    <location>
        <begin position="125"/>
        <end position="258"/>
    </location>
</feature>
<dbReference type="AlphaFoldDB" id="C2CG94"/>
<accession>C2CG94</accession>
<dbReference type="PRINTS" id="PR00085">
    <property type="entry name" value="THFDHDRGNASE"/>
</dbReference>
<dbReference type="InterPro" id="IPR000672">
    <property type="entry name" value="THF_DH/CycHdrlase"/>
</dbReference>
<dbReference type="EMBL" id="ACGC01000016">
    <property type="protein sequence ID" value="EEI83421.1"/>
    <property type="molecule type" value="Genomic_DNA"/>
</dbReference>
<dbReference type="EC" id="3.5.4.9" evidence="1"/>
<dbReference type="RefSeq" id="WP_004836244.1">
    <property type="nucleotide sequence ID" value="NZ_GG666295.1"/>
</dbReference>
<dbReference type="PANTHER" id="PTHR48099">
    <property type="entry name" value="C-1-TETRAHYDROFOLATE SYNTHASE, CYTOPLASMIC-RELATED"/>
    <property type="match status" value="1"/>
</dbReference>
<gene>
    <name evidence="4" type="primary">folD</name>
    <name evidence="4" type="ORF">HMPREF0077_0504</name>
</gene>
<proteinExistence type="predicted"/>
<evidence type="ECO:0000256" key="2">
    <source>
        <dbReference type="ARBA" id="ARBA00022605"/>
    </source>
</evidence>
<evidence type="ECO:0000256" key="1">
    <source>
        <dbReference type="ARBA" id="ARBA00012776"/>
    </source>
</evidence>
<dbReference type="GO" id="GO:0004477">
    <property type="term" value="F:methenyltetrahydrofolate cyclohydrolase activity"/>
    <property type="evidence" value="ECO:0007669"/>
    <property type="project" value="UniProtKB-EC"/>
</dbReference>
<comment type="caution">
    <text evidence="4">The sequence shown here is derived from an EMBL/GenBank/DDBJ whole genome shotgun (WGS) entry which is preliminary data.</text>
</comment>
<dbReference type="GO" id="GO:0008652">
    <property type="term" value="P:amino acid biosynthetic process"/>
    <property type="evidence" value="ECO:0007669"/>
    <property type="project" value="UniProtKB-KW"/>
</dbReference>
<name>C2CG94_9FIRM</name>
<dbReference type="GO" id="GO:0035999">
    <property type="term" value="P:tetrahydrofolate interconversion"/>
    <property type="evidence" value="ECO:0007669"/>
    <property type="project" value="TreeGrafter"/>
</dbReference>
<dbReference type="eggNOG" id="COG0190">
    <property type="taxonomic scope" value="Bacteria"/>
</dbReference>
<evidence type="ECO:0000259" key="3">
    <source>
        <dbReference type="Pfam" id="PF02882"/>
    </source>
</evidence>
<keyword evidence="4" id="KW-0378">Hydrolase</keyword>
<dbReference type="Pfam" id="PF02882">
    <property type="entry name" value="THF_DHG_CYH_C"/>
    <property type="match status" value="1"/>
</dbReference>
<keyword evidence="2" id="KW-0028">Amino-acid biosynthesis</keyword>
<sequence>MKQLTTDRIKDKLVKKLSEAKIKRKILLLSQNPTAEVNFYKNIIIKRCRDFGIVYVDKEFENEDSSEILAYLKQYDREDAYIFLAPFAGGKDLSELKKKVELTDLDAFTYKSLGMTMQGDISSLPATARAIASFLEERYTSFRGKNIVIANTTMVIGKPLAMYLSSKSATVSLINSKTKNSKEMIKNSDIFISAIGKANFYDKSYFRDQMLIVDVGTSYIDGKVYGDVAYESIADMDVEILTNKKGIGAITTLKLLEGLI</sequence>
<dbReference type="Proteomes" id="UP000003744">
    <property type="component" value="Unassembled WGS sequence"/>
</dbReference>
<evidence type="ECO:0000313" key="5">
    <source>
        <dbReference type="Proteomes" id="UP000003744"/>
    </source>
</evidence>
<dbReference type="InterPro" id="IPR036291">
    <property type="entry name" value="NAD(P)-bd_dom_sf"/>
</dbReference>
<evidence type="ECO:0000313" key="4">
    <source>
        <dbReference type="EMBL" id="EEI83421.1"/>
    </source>
</evidence>
<dbReference type="Gene3D" id="3.40.50.10860">
    <property type="entry name" value="Leucine Dehydrogenase, chain A, domain 1"/>
    <property type="match status" value="1"/>
</dbReference>
<dbReference type="InterPro" id="IPR020631">
    <property type="entry name" value="THF_DH/CycHdrlase_NAD-bd_dom"/>
</dbReference>
<protein>
    <recommendedName>
        <fullName evidence="1">methenyltetrahydrofolate cyclohydrolase</fullName>
        <ecNumber evidence="1">3.5.4.9</ecNumber>
    </recommendedName>
</protein>